<dbReference type="InterPro" id="IPR052895">
    <property type="entry name" value="HetReg/Transcr_Mod"/>
</dbReference>
<gene>
    <name evidence="3" type="ORF">G7Y89_g15845</name>
</gene>
<evidence type="ECO:0000313" key="4">
    <source>
        <dbReference type="Proteomes" id="UP000566819"/>
    </source>
</evidence>
<accession>A0A8H4QF21</accession>
<dbReference type="Proteomes" id="UP000566819">
    <property type="component" value="Unassembled WGS sequence"/>
</dbReference>
<dbReference type="AlphaFoldDB" id="A0A8H4QF21"/>
<dbReference type="PANTHER" id="PTHR24148:SF64">
    <property type="entry name" value="HETEROKARYON INCOMPATIBILITY DOMAIN-CONTAINING PROTEIN"/>
    <property type="match status" value="1"/>
</dbReference>
<comment type="caution">
    <text evidence="3">The sequence shown here is derived from an EMBL/GenBank/DDBJ whole genome shotgun (WGS) entry which is preliminary data.</text>
</comment>
<name>A0A8H4QF21_9HELO</name>
<dbReference type="OrthoDB" id="3553147at2759"/>
<dbReference type="PANTHER" id="PTHR24148">
    <property type="entry name" value="ANKYRIN REPEAT DOMAIN-CONTAINING PROTEIN 39 HOMOLOG-RELATED"/>
    <property type="match status" value="1"/>
</dbReference>
<dbReference type="EMBL" id="JAAMPI010002755">
    <property type="protein sequence ID" value="KAF4609610.1"/>
    <property type="molecule type" value="Genomic_DNA"/>
</dbReference>
<sequence>MEELFWYHSYRVKQVIQDLLPHPLRHNLRNRAGSWNSAQAKLLYTTLPAKSIRLLNINPGLSCENLSCSLEVVKLEDRPPFEALSYVWGKPDPLVEITCNNIAIHITPNLAAALHRIREPLAPKPRKVWVDAICINQDDDLERSSQVMFMKDIYSKAEKVLIWLGETDCGADIFNNAVENIDAMSSIVKWGHGTPAPDQHQIAKTFRKTKHNHESSAKIKQWIESNPSWSIFVQMISAPWFTRVWVLQEFAHAQSITLLTGPHSLSSFSLFLSCIYIHKHRYDLPTPTIAHINRAVRVYDLRFPSHLLPQIETATIFNATDPRDIIFAVLGLPSVEHDRDFDSRSLLRPDYTKPVWEVYGNVVRHFVSAPRVRPFREFIDDPETPIGGERFGEGVLDILRPPELCDLIPDFERDITKGGEFPSWVPRWDLNSEVHRQPPGLWAQDPKFLWEPAGKKDVTYFPPSTNSSLSEEERERENRTLKLKGGKLTSVAIILDEYLLPLSKNERNSPNTVKKLLDIVRGLFTLRSENGNQALRYAGPGSVEGDFAVVVTAGTKRGGTPHPSLRSKSSMSVRRNGSVEALRAGGGDSPAQEIETERGRDRGKDTYSKLKPK</sequence>
<organism evidence="3 4">
    <name type="scientific">Cudoniella acicularis</name>
    <dbReference type="NCBI Taxonomy" id="354080"/>
    <lineage>
        <taxon>Eukaryota</taxon>
        <taxon>Fungi</taxon>
        <taxon>Dikarya</taxon>
        <taxon>Ascomycota</taxon>
        <taxon>Pezizomycotina</taxon>
        <taxon>Leotiomycetes</taxon>
        <taxon>Helotiales</taxon>
        <taxon>Tricladiaceae</taxon>
        <taxon>Cudoniella</taxon>
    </lineage>
</organism>
<keyword evidence="4" id="KW-1185">Reference proteome</keyword>
<feature type="region of interest" description="Disordered" evidence="1">
    <location>
        <begin position="554"/>
        <end position="613"/>
    </location>
</feature>
<reference evidence="3 4" key="1">
    <citation type="submission" date="2020-03" db="EMBL/GenBank/DDBJ databases">
        <title>Draft Genome Sequence of Cudoniella acicularis.</title>
        <authorList>
            <person name="Buettner E."/>
            <person name="Kellner H."/>
        </authorList>
    </citation>
    <scope>NUCLEOTIDE SEQUENCE [LARGE SCALE GENOMIC DNA]</scope>
    <source>
        <strain evidence="3 4">DSM 108380</strain>
    </source>
</reference>
<evidence type="ECO:0000313" key="3">
    <source>
        <dbReference type="EMBL" id="KAF4609610.1"/>
    </source>
</evidence>
<dbReference type="InterPro" id="IPR010730">
    <property type="entry name" value="HET"/>
</dbReference>
<proteinExistence type="predicted"/>
<feature type="compositionally biased region" description="Basic and acidic residues" evidence="1">
    <location>
        <begin position="595"/>
        <end position="613"/>
    </location>
</feature>
<protein>
    <recommendedName>
        <fullName evidence="2">Heterokaryon incompatibility domain-containing protein</fullName>
    </recommendedName>
</protein>
<evidence type="ECO:0000259" key="2">
    <source>
        <dbReference type="Pfam" id="PF06985"/>
    </source>
</evidence>
<feature type="compositionally biased region" description="Polar residues" evidence="1">
    <location>
        <begin position="566"/>
        <end position="575"/>
    </location>
</feature>
<feature type="domain" description="Heterokaryon incompatibility" evidence="2">
    <location>
        <begin position="81"/>
        <end position="249"/>
    </location>
</feature>
<dbReference type="Pfam" id="PF06985">
    <property type="entry name" value="HET"/>
    <property type="match status" value="1"/>
</dbReference>
<evidence type="ECO:0000256" key="1">
    <source>
        <dbReference type="SAM" id="MobiDB-lite"/>
    </source>
</evidence>